<dbReference type="AlphaFoldDB" id="A0A834KVG7"/>
<protein>
    <submittedName>
        <fullName evidence="2">Uncharacterized protein</fullName>
    </submittedName>
</protein>
<name>A0A834KVG7_VESVU</name>
<sequence>MKGKVDACDKEEEQTARENSGRGTTYFSFGENLEGKGNGKIIRSEYSKVSRRYTQWVAWRPNRKATTATTPTAAINGCFQEPPSFGFHFFSRISSKPLLINRRKSKITNRLSAGTWETTFFERKKNSRCISRNFIVEIVLFASEDKCGLLRNGTISEGKVDKGDGRS</sequence>
<accession>A0A834KVG7</accession>
<proteinExistence type="predicted"/>
<feature type="region of interest" description="Disordered" evidence="1">
    <location>
        <begin position="1"/>
        <end position="24"/>
    </location>
</feature>
<reference evidence="2" key="1">
    <citation type="journal article" date="2020" name="G3 (Bethesda)">
        <title>High-Quality Assemblies for Three Invasive Social Wasps from the &lt;i&gt;Vespula&lt;/i&gt; Genus.</title>
        <authorList>
            <person name="Harrop T.W.R."/>
            <person name="Guhlin J."/>
            <person name="McLaughlin G.M."/>
            <person name="Permina E."/>
            <person name="Stockwell P."/>
            <person name="Gilligan J."/>
            <person name="Le Lec M.F."/>
            <person name="Gruber M.A.M."/>
            <person name="Quinn O."/>
            <person name="Lovegrove M."/>
            <person name="Duncan E.J."/>
            <person name="Remnant E.J."/>
            <person name="Van Eeckhoven J."/>
            <person name="Graham B."/>
            <person name="Knapp R.A."/>
            <person name="Langford K.W."/>
            <person name="Kronenberg Z."/>
            <person name="Press M.O."/>
            <person name="Eacker S.M."/>
            <person name="Wilson-Rankin E.E."/>
            <person name="Purcell J."/>
            <person name="Lester P.J."/>
            <person name="Dearden P.K."/>
        </authorList>
    </citation>
    <scope>NUCLEOTIDE SEQUENCE</scope>
    <source>
        <strain evidence="2">Marl-1</strain>
    </source>
</reference>
<gene>
    <name evidence="2" type="ORF">HZH66_001617</name>
</gene>
<feature type="compositionally biased region" description="Basic and acidic residues" evidence="1">
    <location>
        <begin position="1"/>
        <end position="20"/>
    </location>
</feature>
<keyword evidence="3" id="KW-1185">Reference proteome</keyword>
<evidence type="ECO:0000313" key="2">
    <source>
        <dbReference type="EMBL" id="KAF7412721.1"/>
    </source>
</evidence>
<dbReference type="EMBL" id="JACSEA010000001">
    <property type="protein sequence ID" value="KAF7412721.1"/>
    <property type="molecule type" value="Genomic_DNA"/>
</dbReference>
<evidence type="ECO:0000256" key="1">
    <source>
        <dbReference type="SAM" id="MobiDB-lite"/>
    </source>
</evidence>
<organism evidence="2 3">
    <name type="scientific">Vespula vulgaris</name>
    <name type="common">Yellow jacket</name>
    <name type="synonym">Wasp</name>
    <dbReference type="NCBI Taxonomy" id="7454"/>
    <lineage>
        <taxon>Eukaryota</taxon>
        <taxon>Metazoa</taxon>
        <taxon>Ecdysozoa</taxon>
        <taxon>Arthropoda</taxon>
        <taxon>Hexapoda</taxon>
        <taxon>Insecta</taxon>
        <taxon>Pterygota</taxon>
        <taxon>Neoptera</taxon>
        <taxon>Endopterygota</taxon>
        <taxon>Hymenoptera</taxon>
        <taxon>Apocrita</taxon>
        <taxon>Aculeata</taxon>
        <taxon>Vespoidea</taxon>
        <taxon>Vespidae</taxon>
        <taxon>Vespinae</taxon>
        <taxon>Vespula</taxon>
    </lineage>
</organism>
<dbReference type="Proteomes" id="UP000614350">
    <property type="component" value="Unassembled WGS sequence"/>
</dbReference>
<comment type="caution">
    <text evidence="2">The sequence shown here is derived from an EMBL/GenBank/DDBJ whole genome shotgun (WGS) entry which is preliminary data.</text>
</comment>
<evidence type="ECO:0000313" key="3">
    <source>
        <dbReference type="Proteomes" id="UP000614350"/>
    </source>
</evidence>